<proteinExistence type="predicted"/>
<dbReference type="InterPro" id="IPR011990">
    <property type="entry name" value="TPR-like_helical_dom_sf"/>
</dbReference>
<evidence type="ECO:0000256" key="2">
    <source>
        <dbReference type="ARBA" id="ARBA00022803"/>
    </source>
</evidence>
<evidence type="ECO:0000313" key="5">
    <source>
        <dbReference type="Proteomes" id="UP000253472"/>
    </source>
</evidence>
<dbReference type="PANTHER" id="PTHR22904:SF523">
    <property type="entry name" value="STRESS-INDUCED-PHOSPHOPROTEIN 1"/>
    <property type="match status" value="1"/>
</dbReference>
<dbReference type="EMBL" id="QLNQ01000027">
    <property type="protein sequence ID" value="RCK59451.1"/>
    <property type="molecule type" value="Genomic_DNA"/>
</dbReference>
<dbReference type="PROSITE" id="PS50005">
    <property type="entry name" value="TPR"/>
    <property type="match status" value="1"/>
</dbReference>
<dbReference type="InterPro" id="IPR019734">
    <property type="entry name" value="TPR_rpt"/>
</dbReference>
<gene>
    <name evidence="4" type="primary">SEC72</name>
    <name evidence="4" type="ORF">Cantr_07122</name>
</gene>
<evidence type="ECO:0000256" key="1">
    <source>
        <dbReference type="ARBA" id="ARBA00022737"/>
    </source>
</evidence>
<dbReference type="STRING" id="5486.A0A367Y325"/>
<organism evidence="4 5">
    <name type="scientific">Candida viswanathii</name>
    <dbReference type="NCBI Taxonomy" id="5486"/>
    <lineage>
        <taxon>Eukaryota</taxon>
        <taxon>Fungi</taxon>
        <taxon>Dikarya</taxon>
        <taxon>Ascomycota</taxon>
        <taxon>Saccharomycotina</taxon>
        <taxon>Pichiomycetes</taxon>
        <taxon>Debaryomycetaceae</taxon>
        <taxon>Candida/Lodderomyces clade</taxon>
        <taxon>Candida</taxon>
    </lineage>
</organism>
<dbReference type="Proteomes" id="UP000253472">
    <property type="component" value="Unassembled WGS sequence"/>
</dbReference>
<protein>
    <submittedName>
        <fullName evidence="4">Translocation protein SEC72</fullName>
    </submittedName>
</protein>
<keyword evidence="1" id="KW-0677">Repeat</keyword>
<reference evidence="4 5" key="1">
    <citation type="submission" date="2018-06" db="EMBL/GenBank/DDBJ databases">
        <title>Whole genome sequencing of Candida tropicalis (genome annotated by CSBL at Korea University).</title>
        <authorList>
            <person name="Ahn J."/>
        </authorList>
    </citation>
    <scope>NUCLEOTIDE SEQUENCE [LARGE SCALE GENOMIC DNA]</scope>
    <source>
        <strain evidence="4 5">ATCC 20962</strain>
    </source>
</reference>
<sequence length="205" mass="23707">MSVLPISYDSKTKKLSLTTAPTEDDEDLLQLKLDVDQLNTLTQEIINQGSDVPPQPKPETFNKDLSKMIQKLYDGGVQAFKVGKFEDSARQFTIGIEMINRRPKIESFQGTIQELSRFLMSRTDAYLRTKDYQKAYNDADLLLSMQMNTPDNFLRRGVANYFLQNYEAARSDYQRGLQFDENNERLQKELTICLDKILEENGDRL</sequence>
<dbReference type="Gene3D" id="1.25.40.10">
    <property type="entry name" value="Tetratricopeptide repeat domain"/>
    <property type="match status" value="1"/>
</dbReference>
<keyword evidence="5" id="KW-1185">Reference proteome</keyword>
<evidence type="ECO:0000313" key="4">
    <source>
        <dbReference type="EMBL" id="RCK59451.1"/>
    </source>
</evidence>
<comment type="caution">
    <text evidence="4">The sequence shown here is derived from an EMBL/GenBank/DDBJ whole genome shotgun (WGS) entry which is preliminary data.</text>
</comment>
<dbReference type="GO" id="GO:0051879">
    <property type="term" value="F:Hsp90 protein binding"/>
    <property type="evidence" value="ECO:0007669"/>
    <property type="project" value="TreeGrafter"/>
</dbReference>
<feature type="repeat" description="TPR" evidence="3">
    <location>
        <begin position="150"/>
        <end position="183"/>
    </location>
</feature>
<dbReference type="PANTHER" id="PTHR22904">
    <property type="entry name" value="TPR REPEAT CONTAINING PROTEIN"/>
    <property type="match status" value="1"/>
</dbReference>
<accession>A0A367Y325</accession>
<keyword evidence="2 3" id="KW-0802">TPR repeat</keyword>
<dbReference type="OrthoDB" id="433738at2759"/>
<name>A0A367Y325_9ASCO</name>
<dbReference type="SUPFAM" id="SSF48452">
    <property type="entry name" value="TPR-like"/>
    <property type="match status" value="1"/>
</dbReference>
<evidence type="ECO:0000256" key="3">
    <source>
        <dbReference type="PROSITE-ProRule" id="PRU00339"/>
    </source>
</evidence>
<dbReference type="AlphaFoldDB" id="A0A367Y325"/>